<dbReference type="Proteomes" id="UP000199406">
    <property type="component" value="Unassembled WGS sequence"/>
</dbReference>
<dbReference type="InterPro" id="IPR007367">
    <property type="entry name" value="DUF433"/>
</dbReference>
<keyword evidence="3" id="KW-1185">Reference proteome</keyword>
<dbReference type="Gene3D" id="1.10.10.10">
    <property type="entry name" value="Winged helix-like DNA-binding domain superfamily/Winged helix DNA-binding domain"/>
    <property type="match status" value="1"/>
</dbReference>
<dbReference type="EMBL" id="FNBT01000002">
    <property type="protein sequence ID" value="SDF19787.1"/>
    <property type="molecule type" value="Genomic_DNA"/>
</dbReference>
<reference evidence="3" key="1">
    <citation type="submission" date="2016-10" db="EMBL/GenBank/DDBJ databases">
        <authorList>
            <person name="Varghese N."/>
            <person name="Submissions S."/>
        </authorList>
    </citation>
    <scope>NUCLEOTIDE SEQUENCE [LARGE SCALE GENOMIC DNA]</scope>
    <source>
        <strain evidence="3">DSM 44268</strain>
    </source>
</reference>
<protein>
    <recommendedName>
        <fullName evidence="4">DUF433 domain-containing protein</fullName>
    </recommendedName>
</protein>
<dbReference type="InterPro" id="IPR009057">
    <property type="entry name" value="Homeodomain-like_sf"/>
</dbReference>
<dbReference type="STRING" id="1550231.SAMN05660662_1298"/>
<sequence length="150" mass="15751">MASCAGVRRRTPTRRRRHFRPRGDSGRRSSCFPPVPAVRALHHLGPTPVGLLGLLTCSGASPNFLQDGARRAGRRSWAPLAHEFRSPGVGHHRSGLLSDQAVIAGTRVPVSMVLDCLAAGISPKEVVAEYPTLTSEGVQAAAAYGGVAGP</sequence>
<evidence type="ECO:0000256" key="1">
    <source>
        <dbReference type="SAM" id="MobiDB-lite"/>
    </source>
</evidence>
<dbReference type="AlphaFoldDB" id="A0A1G7J465"/>
<feature type="compositionally biased region" description="Basic residues" evidence="1">
    <location>
        <begin position="7"/>
        <end position="20"/>
    </location>
</feature>
<evidence type="ECO:0000313" key="2">
    <source>
        <dbReference type="EMBL" id="SDF19787.1"/>
    </source>
</evidence>
<evidence type="ECO:0008006" key="4">
    <source>
        <dbReference type="Google" id="ProtNLM"/>
    </source>
</evidence>
<dbReference type="InterPro" id="IPR036388">
    <property type="entry name" value="WH-like_DNA-bd_sf"/>
</dbReference>
<dbReference type="PANTHER" id="PTHR34849:SF3">
    <property type="entry name" value="SSR2962 PROTEIN"/>
    <property type="match status" value="1"/>
</dbReference>
<accession>A0A1G7J465</accession>
<proteinExistence type="predicted"/>
<name>A0A1G7J465_9ACTN</name>
<dbReference type="SUPFAM" id="SSF46689">
    <property type="entry name" value="Homeodomain-like"/>
    <property type="match status" value="1"/>
</dbReference>
<gene>
    <name evidence="2" type="ORF">SAMN05660662_1298</name>
</gene>
<evidence type="ECO:0000313" key="3">
    <source>
        <dbReference type="Proteomes" id="UP000199406"/>
    </source>
</evidence>
<organism evidence="2 3">
    <name type="scientific">Blastococcus aurantiacus</name>
    <dbReference type="NCBI Taxonomy" id="1550231"/>
    <lineage>
        <taxon>Bacteria</taxon>
        <taxon>Bacillati</taxon>
        <taxon>Actinomycetota</taxon>
        <taxon>Actinomycetes</taxon>
        <taxon>Geodermatophilales</taxon>
        <taxon>Geodermatophilaceae</taxon>
        <taxon>Blastococcus</taxon>
    </lineage>
</organism>
<dbReference type="PANTHER" id="PTHR34849">
    <property type="entry name" value="SSL5025 PROTEIN"/>
    <property type="match status" value="1"/>
</dbReference>
<feature type="region of interest" description="Disordered" evidence="1">
    <location>
        <begin position="1"/>
        <end position="31"/>
    </location>
</feature>
<dbReference type="Pfam" id="PF04255">
    <property type="entry name" value="DUF433"/>
    <property type="match status" value="1"/>
</dbReference>